<evidence type="ECO:0000256" key="3">
    <source>
        <dbReference type="ARBA" id="ARBA00023121"/>
    </source>
</evidence>
<keyword evidence="2" id="KW-0333">Golgi apparatus</keyword>
<dbReference type="InterPro" id="IPR038261">
    <property type="entry name" value="GPP34-like_sf"/>
</dbReference>
<evidence type="ECO:0000256" key="1">
    <source>
        <dbReference type="ARBA" id="ARBA00004255"/>
    </source>
</evidence>
<reference evidence="6" key="1">
    <citation type="journal article" date="2020" name="PLoS ONE">
        <title>Isolation and characterization of Streptomyces bacteriophages and Streptomyces strains encoding biosynthetic arsenals: Streptomyces strains and phages for antibiotic discovery.</title>
        <authorList>
            <person name="Montano E.T."/>
            <person name="Nideffer J.F."/>
            <person name="Brumage L."/>
            <person name="Erb M."/>
            <person name="Derman A.I."/>
            <person name="Davis J.P."/>
            <person name="Estrada E."/>
            <person name="Fu S."/>
            <person name="Le D."/>
            <person name="Vuppala A."/>
            <person name="Tran C."/>
            <person name="Luterstein E."/>
            <person name="Lakkaraju S."/>
            <person name="Panchagnula S."/>
            <person name="Ren C."/>
            <person name="Doan J."/>
            <person name="Tran S."/>
            <person name="Soriano J."/>
            <person name="Fujita Y."/>
            <person name="Gutala P."/>
            <person name="Fujii Q."/>
            <person name="Lee M."/>
            <person name="Bui A."/>
            <person name="Villarreal C."/>
            <person name="Shing S.R."/>
            <person name="Kim S."/>
            <person name="Freeman D."/>
            <person name="Racha V."/>
            <person name="Ho A."/>
            <person name="Kumar P."/>
            <person name="Falah K."/>
            <person name="Dawson T."/>
            <person name="Enustun E."/>
            <person name="Prichard A."/>
            <person name="Gomez A."/>
            <person name="Khanna K."/>
            <person name="Trigg S."/>
            <person name="Fernandez L."/>
            <person name="Pogliano K."/>
            <person name="Pogliano J."/>
        </authorList>
    </citation>
    <scope>NUCLEOTIDE SEQUENCE</scope>
    <source>
        <strain evidence="6">QF2</strain>
    </source>
</reference>
<feature type="compositionally biased region" description="Gly residues" evidence="5">
    <location>
        <begin position="214"/>
        <end position="245"/>
    </location>
</feature>
<keyword evidence="4" id="KW-0472">Membrane</keyword>
<evidence type="ECO:0000313" key="6">
    <source>
        <dbReference type="EMBL" id="MBD2828933.1"/>
    </source>
</evidence>
<dbReference type="GO" id="GO:0070273">
    <property type="term" value="F:phosphatidylinositol-4-phosphate binding"/>
    <property type="evidence" value="ECO:0007669"/>
    <property type="project" value="InterPro"/>
</dbReference>
<dbReference type="GO" id="GO:0012505">
    <property type="term" value="C:endomembrane system"/>
    <property type="evidence" value="ECO:0007669"/>
    <property type="project" value="UniProtKB-ARBA"/>
</dbReference>
<dbReference type="Pfam" id="PF05719">
    <property type="entry name" value="GPP34"/>
    <property type="match status" value="1"/>
</dbReference>
<gene>
    <name evidence="6" type="ORF">ID875_12490</name>
</gene>
<dbReference type="EMBL" id="JACWUS010000001">
    <property type="protein sequence ID" value="MBD2828933.1"/>
    <property type="molecule type" value="Genomic_DNA"/>
</dbReference>
<proteinExistence type="predicted"/>
<evidence type="ECO:0000256" key="4">
    <source>
        <dbReference type="ARBA" id="ARBA00023136"/>
    </source>
</evidence>
<dbReference type="InterPro" id="IPR008628">
    <property type="entry name" value="GPP34-like"/>
</dbReference>
<comment type="subcellular location">
    <subcellularLocation>
        <location evidence="1">Golgi apparatus membrane</location>
        <topology evidence="1">Peripheral membrane protein</topology>
        <orientation evidence="1">Cytoplasmic side</orientation>
    </subcellularLocation>
</comment>
<dbReference type="Gene3D" id="1.10.3630.10">
    <property type="entry name" value="yeast vps74-n-term truncation variant domain like"/>
    <property type="match status" value="1"/>
</dbReference>
<feature type="region of interest" description="Disordered" evidence="5">
    <location>
        <begin position="202"/>
        <end position="245"/>
    </location>
</feature>
<protein>
    <submittedName>
        <fullName evidence="6">GPP34 family phosphoprotein</fullName>
    </submittedName>
</protein>
<sequence length="245" mass="25745">MTDDASALTLPEELLLLTLDTERGRPLGNRSFLRYAVAGAALAELELQGLIREERGRVQVVTPLGPAHPVLSTLLGTLGAPARKSRFFSGTSPRVWTRQYARNAEELHLAHLVERGLLRREARRVLGIFPSLRHVPGDPDLTGATRWRFGQAEARDFPDARSRALAGLVSATGLAGTLTTTGREGRSAMRTARRTHWIASAVHQNVRQSRSSSAGGGGGGWSDGGGGAAAEGAAGTEGRGGGGGG</sequence>
<dbReference type="GO" id="GO:0005737">
    <property type="term" value="C:cytoplasm"/>
    <property type="evidence" value="ECO:0007669"/>
    <property type="project" value="UniProtKB-ARBA"/>
</dbReference>
<keyword evidence="3" id="KW-0446">Lipid-binding</keyword>
<dbReference type="AlphaFoldDB" id="A0A927GN27"/>
<evidence type="ECO:0000256" key="2">
    <source>
        <dbReference type="ARBA" id="ARBA00023034"/>
    </source>
</evidence>
<organism evidence="6">
    <name type="scientific">Streptomyces globisporus</name>
    <dbReference type="NCBI Taxonomy" id="1908"/>
    <lineage>
        <taxon>Bacteria</taxon>
        <taxon>Bacillati</taxon>
        <taxon>Actinomycetota</taxon>
        <taxon>Actinomycetes</taxon>
        <taxon>Kitasatosporales</taxon>
        <taxon>Streptomycetaceae</taxon>
        <taxon>Streptomyces</taxon>
    </lineage>
</organism>
<evidence type="ECO:0000256" key="5">
    <source>
        <dbReference type="SAM" id="MobiDB-lite"/>
    </source>
</evidence>
<name>A0A927GN27_STRGL</name>
<accession>A0A927GN27</accession>
<comment type="caution">
    <text evidence="6">The sequence shown here is derived from an EMBL/GenBank/DDBJ whole genome shotgun (WGS) entry which is preliminary data.</text>
</comment>